<gene>
    <name evidence="1" type="ORF">ACFOVS_07470</name>
</gene>
<evidence type="ECO:0000313" key="2">
    <source>
        <dbReference type="Proteomes" id="UP001595697"/>
    </source>
</evidence>
<comment type="caution">
    <text evidence="1">The sequence shown here is derived from an EMBL/GenBank/DDBJ whole genome shotgun (WGS) entry which is preliminary data.</text>
</comment>
<dbReference type="Proteomes" id="UP001595697">
    <property type="component" value="Unassembled WGS sequence"/>
</dbReference>
<dbReference type="Pfam" id="PF01503">
    <property type="entry name" value="PRA-PH"/>
    <property type="match status" value="1"/>
</dbReference>
<dbReference type="Gene3D" id="1.10.287.1080">
    <property type="entry name" value="MazG-like"/>
    <property type="match status" value="1"/>
</dbReference>
<dbReference type="InterPro" id="IPR021130">
    <property type="entry name" value="PRib-ATP_PPHydrolase-like"/>
</dbReference>
<dbReference type="CDD" id="cd11538">
    <property type="entry name" value="NTP-PPase_u1"/>
    <property type="match status" value="1"/>
</dbReference>
<reference evidence="2" key="1">
    <citation type="journal article" date="2019" name="Int. J. Syst. Evol. Microbiol.">
        <title>The Global Catalogue of Microorganisms (GCM) 10K type strain sequencing project: providing services to taxonomists for standard genome sequencing and annotation.</title>
        <authorList>
            <consortium name="The Broad Institute Genomics Platform"/>
            <consortium name="The Broad Institute Genome Sequencing Center for Infectious Disease"/>
            <person name="Wu L."/>
            <person name="Ma J."/>
        </authorList>
    </citation>
    <scope>NUCLEOTIDE SEQUENCE [LARGE SCALE GENOMIC DNA]</scope>
    <source>
        <strain evidence="2">TBRC 5781</strain>
    </source>
</reference>
<organism evidence="1 2">
    <name type="scientific">Rhizobium lemnae</name>
    <dbReference type="NCBI Taxonomy" id="1214924"/>
    <lineage>
        <taxon>Bacteria</taxon>
        <taxon>Pseudomonadati</taxon>
        <taxon>Pseudomonadota</taxon>
        <taxon>Alphaproteobacteria</taxon>
        <taxon>Hyphomicrobiales</taxon>
        <taxon>Rhizobiaceae</taxon>
        <taxon>Rhizobium/Agrobacterium group</taxon>
        <taxon>Rhizobium</taxon>
    </lineage>
</organism>
<proteinExistence type="predicted"/>
<accession>A0ABV8E781</accession>
<dbReference type="EMBL" id="JBHSBD010000028">
    <property type="protein sequence ID" value="MFC3967968.1"/>
    <property type="molecule type" value="Genomic_DNA"/>
</dbReference>
<sequence length="103" mass="11710">MLDDLAARFERASAAYAEANGLHRDDDWFMLKLHEEVGELTQAYNRATGRGRAKGRTPEEIRLDLADEAADVLGHVYLLVHRHGLDLSAAIERKWRFKPQKPA</sequence>
<keyword evidence="2" id="KW-1185">Reference proteome</keyword>
<dbReference type="SUPFAM" id="SSF101386">
    <property type="entry name" value="all-alpha NTP pyrophosphatases"/>
    <property type="match status" value="1"/>
</dbReference>
<dbReference type="RefSeq" id="WP_247260788.1">
    <property type="nucleotide sequence ID" value="NZ_JALJQZ010000012.1"/>
</dbReference>
<name>A0ABV8E781_9HYPH</name>
<protein>
    <submittedName>
        <fullName evidence="1">Pyrophosphatase</fullName>
    </submittedName>
</protein>
<evidence type="ECO:0000313" key="1">
    <source>
        <dbReference type="EMBL" id="MFC3967968.1"/>
    </source>
</evidence>